<dbReference type="InterPro" id="IPR028098">
    <property type="entry name" value="Glyco_trans_4-like_N"/>
</dbReference>
<dbReference type="Proteomes" id="UP000464787">
    <property type="component" value="Chromosome"/>
</dbReference>
<dbReference type="PANTHER" id="PTHR45947:SF3">
    <property type="entry name" value="SULFOQUINOVOSYL TRANSFERASE SQD2"/>
    <property type="match status" value="1"/>
</dbReference>
<sequence>MVKRILYLKGGTAVQEAKDLFPRKGELLDGGPDKFVLGVIHYLGDAEFRLATFGAENQAEQVMGYEAVEYALRPPHVHGWRRRWAFLKGMSRFFVETVRYKPTQILCGLDGPTGVVTWFAAKLCGARFVFLVHNALVLPSVSGIYRASNRLILKRSDLVLAHGPFLRQQALAGGAVANRVIEFQNGLDESHGALIDALRKEDAAEAAPQTLIYVGRVEEDKGVFDLLQAFELLAARYPVRLKFVGGGSAVAPLRECAASSPVADRVEVLGAVPFPEVFSHLKSSLVAVTPTQSRFPEGLCKTVLESYFVGVPVIGPDYGPFPYVIEDGVSGLLYKPDSVADLVKTIERYLDQPELRATLKDGAIAAGLRNKKPELGFHQAVRDVLLPAA</sequence>
<dbReference type="GO" id="GO:0016757">
    <property type="term" value="F:glycosyltransferase activity"/>
    <property type="evidence" value="ECO:0007669"/>
    <property type="project" value="InterPro"/>
</dbReference>
<dbReference type="PANTHER" id="PTHR45947">
    <property type="entry name" value="SULFOQUINOVOSYL TRANSFERASE SQD2"/>
    <property type="match status" value="1"/>
</dbReference>
<evidence type="ECO:0000259" key="2">
    <source>
        <dbReference type="Pfam" id="PF13579"/>
    </source>
</evidence>
<evidence type="ECO:0000259" key="1">
    <source>
        <dbReference type="Pfam" id="PF00534"/>
    </source>
</evidence>
<keyword evidence="3" id="KW-0808">Transferase</keyword>
<proteinExistence type="predicted"/>
<evidence type="ECO:0000313" key="4">
    <source>
        <dbReference type="Proteomes" id="UP000464787"/>
    </source>
</evidence>
<organism evidence="3 4">
    <name type="scientific">Xylophilus rhododendri</name>
    <dbReference type="NCBI Taxonomy" id="2697032"/>
    <lineage>
        <taxon>Bacteria</taxon>
        <taxon>Pseudomonadati</taxon>
        <taxon>Pseudomonadota</taxon>
        <taxon>Betaproteobacteria</taxon>
        <taxon>Burkholderiales</taxon>
        <taxon>Xylophilus</taxon>
    </lineage>
</organism>
<dbReference type="Pfam" id="PF00534">
    <property type="entry name" value="Glycos_transf_1"/>
    <property type="match status" value="1"/>
</dbReference>
<reference evidence="3 4" key="1">
    <citation type="submission" date="2020-01" db="EMBL/GenBank/DDBJ databases">
        <title>Genome sequencing of strain KACC 21265.</title>
        <authorList>
            <person name="Heo J."/>
            <person name="Kim S.-J."/>
            <person name="Kim J.-S."/>
            <person name="Hong S.-B."/>
            <person name="Kwon S.-W."/>
        </authorList>
    </citation>
    <scope>NUCLEOTIDE SEQUENCE [LARGE SCALE GENOMIC DNA]</scope>
    <source>
        <strain evidence="3 4">KACC 21265</strain>
    </source>
</reference>
<dbReference type="Gene3D" id="3.40.50.2000">
    <property type="entry name" value="Glycogen Phosphorylase B"/>
    <property type="match status" value="2"/>
</dbReference>
<dbReference type="EMBL" id="CP047650">
    <property type="protein sequence ID" value="QHI99974.1"/>
    <property type="molecule type" value="Genomic_DNA"/>
</dbReference>
<dbReference type="CDD" id="cd03801">
    <property type="entry name" value="GT4_PimA-like"/>
    <property type="match status" value="1"/>
</dbReference>
<protein>
    <submittedName>
        <fullName evidence="3">Glycosyltransferase</fullName>
    </submittedName>
</protein>
<feature type="domain" description="Glycosyltransferase subfamily 4-like N-terminal" evidence="2">
    <location>
        <begin position="30"/>
        <end position="186"/>
    </location>
</feature>
<dbReference type="InterPro" id="IPR001296">
    <property type="entry name" value="Glyco_trans_1"/>
</dbReference>
<feature type="domain" description="Glycosyl transferase family 1" evidence="1">
    <location>
        <begin position="198"/>
        <end position="363"/>
    </location>
</feature>
<dbReference type="InterPro" id="IPR050194">
    <property type="entry name" value="Glycosyltransferase_grp1"/>
</dbReference>
<name>A0A857J7M5_9BURK</name>
<dbReference type="KEGG" id="xyk:GT347_19515"/>
<dbReference type="SUPFAM" id="SSF53756">
    <property type="entry name" value="UDP-Glycosyltransferase/glycogen phosphorylase"/>
    <property type="match status" value="1"/>
</dbReference>
<dbReference type="Pfam" id="PF13579">
    <property type="entry name" value="Glyco_trans_4_4"/>
    <property type="match status" value="1"/>
</dbReference>
<dbReference type="RefSeq" id="WP_160553785.1">
    <property type="nucleotide sequence ID" value="NZ_CP047650.1"/>
</dbReference>
<gene>
    <name evidence="3" type="ORF">GT347_19515</name>
</gene>
<keyword evidence="4" id="KW-1185">Reference proteome</keyword>
<evidence type="ECO:0000313" key="3">
    <source>
        <dbReference type="EMBL" id="QHI99974.1"/>
    </source>
</evidence>
<dbReference type="AlphaFoldDB" id="A0A857J7M5"/>
<accession>A0A857J7M5</accession>